<dbReference type="InterPro" id="IPR046237">
    <property type="entry name" value="DUF6270"/>
</dbReference>
<gene>
    <name evidence="1" type="ORF">NCTC10951_00262</name>
</gene>
<accession>A0A3S4VCC5</accession>
<evidence type="ECO:0008006" key="3">
    <source>
        <dbReference type="Google" id="ProtNLM"/>
    </source>
</evidence>
<dbReference type="OrthoDB" id="8421922at2"/>
<proteinExistence type="predicted"/>
<organism evidence="1 2">
    <name type="scientific">Actinomyces viscosus</name>
    <dbReference type="NCBI Taxonomy" id="1656"/>
    <lineage>
        <taxon>Bacteria</taxon>
        <taxon>Bacillati</taxon>
        <taxon>Actinomycetota</taxon>
        <taxon>Actinomycetes</taxon>
        <taxon>Actinomycetales</taxon>
        <taxon>Actinomycetaceae</taxon>
        <taxon>Actinomyces</taxon>
    </lineage>
</organism>
<evidence type="ECO:0000313" key="2">
    <source>
        <dbReference type="Proteomes" id="UP000268658"/>
    </source>
</evidence>
<dbReference type="EMBL" id="LR134477">
    <property type="protein sequence ID" value="VEI14406.1"/>
    <property type="molecule type" value="Genomic_DNA"/>
</dbReference>
<protein>
    <recommendedName>
        <fullName evidence="3">SGNH/GDSL hydrolase family protein</fullName>
    </recommendedName>
</protein>
<name>A0A3S4VCC5_ACTVI</name>
<dbReference type="Proteomes" id="UP000268658">
    <property type="component" value="Chromosome"/>
</dbReference>
<dbReference type="AlphaFoldDB" id="A0A3S4VCC5"/>
<evidence type="ECO:0000313" key="1">
    <source>
        <dbReference type="EMBL" id="VEI14406.1"/>
    </source>
</evidence>
<reference evidence="1 2" key="1">
    <citation type="submission" date="2018-12" db="EMBL/GenBank/DDBJ databases">
        <authorList>
            <consortium name="Pathogen Informatics"/>
        </authorList>
    </citation>
    <scope>NUCLEOTIDE SEQUENCE [LARGE SCALE GENOMIC DNA]</scope>
    <source>
        <strain evidence="1 2">NCTC10951</strain>
    </source>
</reference>
<dbReference type="Pfam" id="PF19786">
    <property type="entry name" value="DUF6270"/>
    <property type="match status" value="1"/>
</dbReference>
<dbReference type="KEGG" id="avc:NCTC10951_00262"/>
<sequence length="257" mass="28418">MHAEKNRSTGRVTVYGSCVARDVAGEMEKRGWSVERYIARQSLISAGRPADAGDLNLSLLTSPFARRSFLSDMVGNLEAQLTAVAACTDLLLWDLTDERLGVLETAPGAFLTRSTEALTAGLYEGLTARFLELGTAEHLHLWRPALLHFRGLLERLDLTSRTVLINVPWATRTTSGESTVPSWGQTAMEANWVMTRYLDLVRQETDVRVLNVPDELVVADNAHHWGSAPFHYVGTVYSWIADELEVARSPRSLAPAL</sequence>